<sequence>MNTFGRNFLNVLSKTRSINGLKKSAKSVSLNLAVGRLGLVTETSRNFTRSLSVLCKKQESLEGLFVQAGYGKSCSCGCNGLHTKGDKDLMEFLEEEIKAEKKAHKSSSLTKIDDFDIKSDGSDVTLTKKFNEENITIKLNVNHSVDAEEPQEIHPNQDKEPEMGAMKSKPNFNIEVEKGGKTLAFTCTYSSDVAPEDQTDDTYSDSFQITEICMYDGDFKDTTYAVSGDIMDGYLYDLLMNFLEERGVSNEFADKLSEYCSSFEHDLYINLLQGLRSFVGGK</sequence>
<dbReference type="RefSeq" id="XP_013790852.1">
    <property type="nucleotide sequence ID" value="XM_013935398.2"/>
</dbReference>
<proteinExistence type="inferred from homology"/>
<dbReference type="Pfam" id="PF02330">
    <property type="entry name" value="MAM33"/>
    <property type="match status" value="1"/>
</dbReference>
<name>A0ABM1BY24_LIMPO</name>
<dbReference type="GeneID" id="106474706"/>
<dbReference type="InterPro" id="IPR003428">
    <property type="entry name" value="MAM33"/>
</dbReference>
<gene>
    <name evidence="3" type="primary">LOC106474706</name>
</gene>
<dbReference type="Proteomes" id="UP000694941">
    <property type="component" value="Unplaced"/>
</dbReference>
<keyword evidence="2" id="KW-1185">Reference proteome</keyword>
<evidence type="ECO:0000313" key="3">
    <source>
        <dbReference type="RefSeq" id="XP_013790852.1"/>
    </source>
</evidence>
<dbReference type="InterPro" id="IPR036561">
    <property type="entry name" value="MAM33_sf"/>
</dbReference>
<dbReference type="PANTHER" id="PTHR10826:SF1">
    <property type="entry name" value="COMPLEMENT COMPONENT 1 Q SUBCOMPONENT-BINDING PROTEIN, MITOCHONDRIAL"/>
    <property type="match status" value="1"/>
</dbReference>
<evidence type="ECO:0000313" key="2">
    <source>
        <dbReference type="Proteomes" id="UP000694941"/>
    </source>
</evidence>
<organism evidence="2 3">
    <name type="scientific">Limulus polyphemus</name>
    <name type="common">Atlantic horseshoe crab</name>
    <dbReference type="NCBI Taxonomy" id="6850"/>
    <lineage>
        <taxon>Eukaryota</taxon>
        <taxon>Metazoa</taxon>
        <taxon>Ecdysozoa</taxon>
        <taxon>Arthropoda</taxon>
        <taxon>Chelicerata</taxon>
        <taxon>Merostomata</taxon>
        <taxon>Xiphosura</taxon>
        <taxon>Limulidae</taxon>
        <taxon>Limulus</taxon>
    </lineage>
</organism>
<evidence type="ECO:0000256" key="1">
    <source>
        <dbReference type="ARBA" id="ARBA00005457"/>
    </source>
</evidence>
<protein>
    <submittedName>
        <fullName evidence="3">Complement component 1 Q subcomponent-binding protein, mitochondrial-like</fullName>
    </submittedName>
</protein>
<accession>A0ABM1BY24</accession>
<dbReference type="PANTHER" id="PTHR10826">
    <property type="entry name" value="COMPLEMENT COMPONENT 1"/>
    <property type="match status" value="1"/>
</dbReference>
<dbReference type="Gene3D" id="3.10.280.10">
    <property type="entry name" value="Mitochondrial glycoprotein"/>
    <property type="match status" value="1"/>
</dbReference>
<reference evidence="3" key="1">
    <citation type="submission" date="2025-08" db="UniProtKB">
        <authorList>
            <consortium name="RefSeq"/>
        </authorList>
    </citation>
    <scope>IDENTIFICATION</scope>
    <source>
        <tissue evidence="3">Muscle</tissue>
    </source>
</reference>
<comment type="similarity">
    <text evidence="1">Belongs to the MAM33 family.</text>
</comment>
<dbReference type="SUPFAM" id="SSF54529">
    <property type="entry name" value="Mitochondrial glycoprotein MAM33-like"/>
    <property type="match status" value="1"/>
</dbReference>